<keyword evidence="13" id="KW-1003">Cell membrane</keyword>
<dbReference type="PANTHER" id="PTHR11923">
    <property type="entry name" value="SCAVENGER RECEPTOR CLASS B TYPE-1 SR-B1"/>
    <property type="match status" value="1"/>
</dbReference>
<evidence type="ECO:0000256" key="24">
    <source>
        <dbReference type="ARBA" id="ARBA00023170"/>
    </source>
</evidence>
<dbReference type="GO" id="GO:0005794">
    <property type="term" value="C:Golgi apparatus"/>
    <property type="evidence" value="ECO:0007669"/>
    <property type="project" value="UniProtKB-SubCell"/>
</dbReference>
<evidence type="ECO:0000256" key="5">
    <source>
        <dbReference type="ARBA" id="ARBA00001892"/>
    </source>
</evidence>
<keyword evidence="19" id="KW-0333">Golgi apparatus</keyword>
<name>A0A913ZW79_PATMI</name>
<dbReference type="PRINTS" id="PR01609">
    <property type="entry name" value="CD36FAMILY"/>
</dbReference>
<keyword evidence="14" id="KW-1017">Isopeptide bond</keyword>
<dbReference type="OrthoDB" id="18585at2759"/>
<evidence type="ECO:0000256" key="16">
    <source>
        <dbReference type="ARBA" id="ARBA00022843"/>
    </source>
</evidence>
<protein>
    <recommendedName>
        <fullName evidence="11">Platelet glycoprotein 4</fullName>
    </recommendedName>
    <alternativeName>
        <fullName evidence="31">Glycoprotein IIIb</fullName>
    </alternativeName>
    <alternativeName>
        <fullName evidence="29">PAS IV</fullName>
    </alternativeName>
    <alternativeName>
        <fullName evidence="30">PAS-4</fullName>
    </alternativeName>
    <alternativeName>
        <fullName evidence="28">Platelet glycoprotein IV</fullName>
    </alternativeName>
</protein>
<keyword evidence="34" id="KW-1185">Reference proteome</keyword>
<dbReference type="RefSeq" id="XP_038055316.1">
    <property type="nucleotide sequence ID" value="XM_038199388.1"/>
</dbReference>
<evidence type="ECO:0000256" key="14">
    <source>
        <dbReference type="ARBA" id="ARBA00022499"/>
    </source>
</evidence>
<comment type="catalytic activity">
    <reaction evidence="5">
        <text>butanoate(out) = butanoate(in)</text>
        <dbReference type="Rhea" id="RHEA:45248"/>
        <dbReference type="ChEBI" id="CHEBI:17968"/>
    </reaction>
    <physiologicalReaction direction="left-to-right" evidence="5">
        <dbReference type="Rhea" id="RHEA:45249"/>
    </physiologicalReaction>
</comment>
<evidence type="ECO:0000256" key="22">
    <source>
        <dbReference type="ARBA" id="ARBA00023139"/>
    </source>
</evidence>
<evidence type="ECO:0000256" key="13">
    <source>
        <dbReference type="ARBA" id="ARBA00022475"/>
    </source>
</evidence>
<comment type="catalytic activity">
    <reaction evidence="1">
        <text>(9Z,12Z)-octadecadienoate(out) = (9Z,12Z)-octadecadienoate(in)</text>
        <dbReference type="Rhea" id="RHEA:45264"/>
        <dbReference type="ChEBI" id="CHEBI:30245"/>
    </reaction>
    <physiologicalReaction direction="left-to-right" evidence="1">
        <dbReference type="Rhea" id="RHEA:45265"/>
    </physiologicalReaction>
</comment>
<dbReference type="PANTHER" id="PTHR11923:SF12">
    <property type="entry name" value="PLATELET GLYCOPROTEIN 4"/>
    <property type="match status" value="1"/>
</dbReference>
<comment type="catalytic activity">
    <reaction evidence="4">
        <text>tetradecanoate(out) = tetradecanoate(in)</text>
        <dbReference type="Rhea" id="RHEA:45252"/>
        <dbReference type="ChEBI" id="CHEBI:30807"/>
    </reaction>
    <physiologicalReaction direction="left-to-right" evidence="4">
        <dbReference type="Rhea" id="RHEA:45253"/>
    </physiologicalReaction>
</comment>
<evidence type="ECO:0000256" key="8">
    <source>
        <dbReference type="ARBA" id="ARBA00004555"/>
    </source>
</evidence>
<evidence type="ECO:0000313" key="34">
    <source>
        <dbReference type="Proteomes" id="UP000887568"/>
    </source>
</evidence>
<dbReference type="GeneID" id="119727501"/>
<proteinExistence type="inferred from homology"/>
<evidence type="ECO:0000256" key="18">
    <source>
        <dbReference type="ARBA" id="ARBA00022989"/>
    </source>
</evidence>
<feature type="transmembrane region" description="Helical" evidence="32">
    <location>
        <begin position="12"/>
        <end position="36"/>
    </location>
</feature>
<dbReference type="GO" id="GO:0005044">
    <property type="term" value="F:scavenger receptor activity"/>
    <property type="evidence" value="ECO:0007669"/>
    <property type="project" value="TreeGrafter"/>
</dbReference>
<dbReference type="PRINTS" id="PR01610">
    <property type="entry name" value="CD36ANTIGEN"/>
</dbReference>
<keyword evidence="22" id="KW-0564">Palmitate</keyword>
<evidence type="ECO:0000256" key="6">
    <source>
        <dbReference type="ARBA" id="ARBA00004221"/>
    </source>
</evidence>
<evidence type="ECO:0000256" key="12">
    <source>
        <dbReference type="ARBA" id="ARBA00022448"/>
    </source>
</evidence>
<dbReference type="GO" id="GO:0007155">
    <property type="term" value="P:cell adhesion"/>
    <property type="evidence" value="ECO:0007669"/>
    <property type="project" value="UniProtKB-KW"/>
</dbReference>
<comment type="catalytic activity">
    <reaction evidence="3">
        <text>hexadecanoate(out) = hexadecanoate(in)</text>
        <dbReference type="Rhea" id="RHEA:45256"/>
        <dbReference type="ChEBI" id="CHEBI:7896"/>
    </reaction>
    <physiologicalReaction direction="left-to-right" evidence="3">
        <dbReference type="Rhea" id="RHEA:45257"/>
    </physiologicalReaction>
</comment>
<evidence type="ECO:0000256" key="28">
    <source>
        <dbReference type="ARBA" id="ARBA00029966"/>
    </source>
</evidence>
<keyword evidence="12" id="KW-0813">Transport</keyword>
<evidence type="ECO:0000256" key="26">
    <source>
        <dbReference type="ARBA" id="ARBA00023288"/>
    </source>
</evidence>
<evidence type="ECO:0000256" key="3">
    <source>
        <dbReference type="ARBA" id="ARBA00000934"/>
    </source>
</evidence>
<comment type="catalytic activity">
    <reaction evidence="27">
        <text>tetracosanoate(out) = tetracosanoate(in)</text>
        <dbReference type="Rhea" id="RHEA:45260"/>
        <dbReference type="ChEBI" id="CHEBI:31014"/>
    </reaction>
    <physiologicalReaction direction="left-to-right" evidence="27">
        <dbReference type="Rhea" id="RHEA:45261"/>
    </physiologicalReaction>
</comment>
<evidence type="ECO:0000256" key="21">
    <source>
        <dbReference type="ARBA" id="ARBA00023136"/>
    </source>
</evidence>
<comment type="similarity">
    <text evidence="10">Belongs to the CD36 family.</text>
</comment>
<keyword evidence="16" id="KW-0832">Ubl conjugation</keyword>
<keyword evidence="23" id="KW-1015">Disulfide bond</keyword>
<dbReference type="GO" id="GO:0045121">
    <property type="term" value="C:membrane raft"/>
    <property type="evidence" value="ECO:0007669"/>
    <property type="project" value="UniProtKB-SubCell"/>
</dbReference>
<evidence type="ECO:0000256" key="23">
    <source>
        <dbReference type="ARBA" id="ARBA00023157"/>
    </source>
</evidence>
<dbReference type="Proteomes" id="UP000887568">
    <property type="component" value="Unplaced"/>
</dbReference>
<dbReference type="GO" id="GO:0016324">
    <property type="term" value="C:apical plasma membrane"/>
    <property type="evidence" value="ECO:0007669"/>
    <property type="project" value="UniProtKB-SubCell"/>
</dbReference>
<accession>A0A913ZW79</accession>
<dbReference type="InterPro" id="IPR005428">
    <property type="entry name" value="CD36/SCARB1/SNMP1"/>
</dbReference>
<evidence type="ECO:0000256" key="20">
    <source>
        <dbReference type="ARBA" id="ARBA00023055"/>
    </source>
</evidence>
<evidence type="ECO:0000256" key="32">
    <source>
        <dbReference type="SAM" id="Phobius"/>
    </source>
</evidence>
<evidence type="ECO:0000256" key="1">
    <source>
        <dbReference type="ARBA" id="ARBA00000542"/>
    </source>
</evidence>
<dbReference type="EnsemblMetazoa" id="XM_038199388.1">
    <property type="protein sequence ID" value="XP_038055316.1"/>
    <property type="gene ID" value="LOC119727501"/>
</dbReference>
<evidence type="ECO:0000256" key="7">
    <source>
        <dbReference type="ARBA" id="ARBA00004285"/>
    </source>
</evidence>
<keyword evidence="20" id="KW-0445">Lipid transport</keyword>
<dbReference type="Pfam" id="PF01130">
    <property type="entry name" value="CD36"/>
    <property type="match status" value="1"/>
</dbReference>
<evidence type="ECO:0000256" key="31">
    <source>
        <dbReference type="ARBA" id="ARBA00032780"/>
    </source>
</evidence>
<dbReference type="GO" id="GO:0006869">
    <property type="term" value="P:lipid transport"/>
    <property type="evidence" value="ECO:0007669"/>
    <property type="project" value="UniProtKB-KW"/>
</dbReference>
<evidence type="ECO:0000256" key="11">
    <source>
        <dbReference type="ARBA" id="ARBA00020772"/>
    </source>
</evidence>
<dbReference type="InterPro" id="IPR002159">
    <property type="entry name" value="CD36_fam"/>
</dbReference>
<sequence length="526" mass="58934">MGHCCCSKNWVYVFGVLGAFLIILGGVLVVVVNIFITATVETDTTLVEGSTAFETWVETPTPVYMQYYVWNLTNKEEFLNGSKPAFEEVGPYTYREIRRKSNISFDDEDGTVTFYNYKAYIFDRDQSVGWDNDTFTTIDLLTVTFGHVMQYSDTGKFLHKLVHRGSLSNLIIDVSVVGFMYGFEQPYLTFLNSIFTSVELPTEFGIFYGSNDTLAAEWVVYTGQTDVSLVNQIKTWNNLTSLTYWSNEYANMLNGTDGQAFHPFLTEDDVLYIYVPDICRAGVIEYTGPNELRGIPTAKYSAPAYQYASAEEYPDNIGFCTPDESGCTPNGLLNATTCKTAPIFYSSPHFLYGSTDLLDSVIGFNPIQDQHKVDFDIEMLTGVAMQVSNRLQVNIKVGPLSQISESRNIPSLYFPYFWLNESSVLDEATADFFKGDVQNLLLIADCVKAAVFSVGAGIFVGSVIIFMVRCYRAQKRRKLTDRRVITVQGEPKPDDGIINTTYDHEYDELPAAQPSVSGENGTAKFN</sequence>
<evidence type="ECO:0000313" key="33">
    <source>
        <dbReference type="EnsemblMetazoa" id="XP_038055316.1"/>
    </source>
</evidence>
<evidence type="ECO:0000256" key="4">
    <source>
        <dbReference type="ARBA" id="ARBA00000996"/>
    </source>
</evidence>
<evidence type="ECO:0000256" key="25">
    <source>
        <dbReference type="ARBA" id="ARBA00023180"/>
    </source>
</evidence>
<keyword evidence="25" id="KW-0325">Glycoprotein</keyword>
<organism evidence="33 34">
    <name type="scientific">Patiria miniata</name>
    <name type="common">Bat star</name>
    <name type="synonym">Asterina miniata</name>
    <dbReference type="NCBI Taxonomy" id="46514"/>
    <lineage>
        <taxon>Eukaryota</taxon>
        <taxon>Metazoa</taxon>
        <taxon>Echinodermata</taxon>
        <taxon>Eleutherozoa</taxon>
        <taxon>Asterozoa</taxon>
        <taxon>Asteroidea</taxon>
        <taxon>Valvatacea</taxon>
        <taxon>Valvatida</taxon>
        <taxon>Asterinidae</taxon>
        <taxon>Patiria</taxon>
    </lineage>
</organism>
<reference evidence="33" key="1">
    <citation type="submission" date="2022-11" db="UniProtKB">
        <authorList>
            <consortium name="EnsemblMetazoa"/>
        </authorList>
    </citation>
    <scope>IDENTIFICATION</scope>
</reference>
<evidence type="ECO:0000256" key="2">
    <source>
        <dbReference type="ARBA" id="ARBA00000626"/>
    </source>
</evidence>
<dbReference type="AlphaFoldDB" id="A0A913ZW79"/>
<keyword evidence="15 32" id="KW-0812">Transmembrane</keyword>
<evidence type="ECO:0000256" key="15">
    <source>
        <dbReference type="ARBA" id="ARBA00022692"/>
    </source>
</evidence>
<keyword evidence="17" id="KW-0130">Cell adhesion</keyword>
<evidence type="ECO:0000256" key="9">
    <source>
        <dbReference type="ARBA" id="ARBA00004651"/>
    </source>
</evidence>
<comment type="catalytic activity">
    <reaction evidence="2">
        <text>(9Z)-octadecenoate(out) = (9Z)-octadecenoate(in)</text>
        <dbReference type="Rhea" id="RHEA:33655"/>
        <dbReference type="ChEBI" id="CHEBI:30823"/>
    </reaction>
    <physiologicalReaction direction="left-to-right" evidence="2">
        <dbReference type="Rhea" id="RHEA:33656"/>
    </physiologicalReaction>
</comment>
<evidence type="ECO:0000256" key="29">
    <source>
        <dbReference type="ARBA" id="ARBA00031821"/>
    </source>
</evidence>
<keyword evidence="21 32" id="KW-0472">Membrane</keyword>
<comment type="subcellular location">
    <subcellularLocation>
        <location evidence="6">Apical cell membrane</location>
    </subcellularLocation>
    <subcellularLocation>
        <location evidence="9">Cell membrane</location>
        <topology evidence="9">Multi-pass membrane protein</topology>
    </subcellularLocation>
    <subcellularLocation>
        <location evidence="8">Golgi apparatus</location>
    </subcellularLocation>
    <subcellularLocation>
        <location evidence="7">Membrane raft</location>
    </subcellularLocation>
</comment>
<evidence type="ECO:0000256" key="27">
    <source>
        <dbReference type="ARBA" id="ARBA00023949"/>
    </source>
</evidence>
<evidence type="ECO:0000256" key="19">
    <source>
        <dbReference type="ARBA" id="ARBA00023034"/>
    </source>
</evidence>
<keyword evidence="26" id="KW-0449">Lipoprotein</keyword>
<keyword evidence="18 32" id="KW-1133">Transmembrane helix</keyword>
<evidence type="ECO:0000256" key="10">
    <source>
        <dbReference type="ARBA" id="ARBA00010532"/>
    </source>
</evidence>
<feature type="transmembrane region" description="Helical" evidence="32">
    <location>
        <begin position="449"/>
        <end position="468"/>
    </location>
</feature>
<evidence type="ECO:0000256" key="30">
    <source>
        <dbReference type="ARBA" id="ARBA00032188"/>
    </source>
</evidence>
<evidence type="ECO:0000256" key="17">
    <source>
        <dbReference type="ARBA" id="ARBA00022889"/>
    </source>
</evidence>
<keyword evidence="24" id="KW-0675">Receptor</keyword>